<dbReference type="Proteomes" id="UP001205311">
    <property type="component" value="Unassembled WGS sequence"/>
</dbReference>
<evidence type="ECO:0000259" key="2">
    <source>
        <dbReference type="Pfam" id="PF00144"/>
    </source>
</evidence>
<accession>A0ABT1HLN9</accession>
<dbReference type="InterPro" id="IPR012338">
    <property type="entry name" value="Beta-lactam/transpept-like"/>
</dbReference>
<dbReference type="Pfam" id="PF00144">
    <property type="entry name" value="Beta-lactamase"/>
    <property type="match status" value="1"/>
</dbReference>
<dbReference type="SUPFAM" id="SSF56601">
    <property type="entry name" value="beta-lactamase/transpeptidase-like"/>
    <property type="match status" value="1"/>
</dbReference>
<dbReference type="Gene3D" id="3.40.710.10">
    <property type="entry name" value="DD-peptidase/beta-lactamase superfamily"/>
    <property type="match status" value="1"/>
</dbReference>
<comment type="caution">
    <text evidence="3">The sequence shown here is derived from an EMBL/GenBank/DDBJ whole genome shotgun (WGS) entry which is preliminary data.</text>
</comment>
<keyword evidence="4" id="KW-1185">Reference proteome</keyword>
<evidence type="ECO:0000313" key="3">
    <source>
        <dbReference type="EMBL" id="MCP2256431.1"/>
    </source>
</evidence>
<feature type="domain" description="Beta-lactamase-related" evidence="2">
    <location>
        <begin position="10"/>
        <end position="325"/>
    </location>
</feature>
<dbReference type="EMBL" id="JAMTCP010000001">
    <property type="protein sequence ID" value="MCP2256431.1"/>
    <property type="molecule type" value="Genomic_DNA"/>
</dbReference>
<gene>
    <name evidence="3" type="ORF">LX15_000114</name>
</gene>
<dbReference type="InterPro" id="IPR001466">
    <property type="entry name" value="Beta-lactam-related"/>
</dbReference>
<protein>
    <submittedName>
        <fullName evidence="3">CubicO group peptidase, beta-lactamase class C family</fullName>
    </submittedName>
</protein>
<organism evidence="3 4">
    <name type="scientific">Streptoalloteichus tenebrarius (strain ATCC 17920 / DSM 40477 / JCM 4838 / CBS 697.72 / NBRC 16177 / NCIMB 11028 / NRRL B-12390 / A12253. 1 / ISP 5477)</name>
    <name type="common">Streptomyces tenebrarius</name>
    <dbReference type="NCBI Taxonomy" id="1933"/>
    <lineage>
        <taxon>Bacteria</taxon>
        <taxon>Bacillati</taxon>
        <taxon>Actinomycetota</taxon>
        <taxon>Actinomycetes</taxon>
        <taxon>Pseudonocardiales</taxon>
        <taxon>Pseudonocardiaceae</taxon>
        <taxon>Streptoalloteichus</taxon>
    </lineage>
</organism>
<sequence length="433" mass="45312">MIDDQQLGARVARLAEHHRVPGAQLTVRRDGRTVTVAVGRERHDAAAPVTEASAFPLGSLTKPFTAALVMALVADGDLELDEPVPDYDPGITVRRLLSHTSGLESNVDEDDAVDLPRRRWVARYPARRSPQHAPGTVFSYSNVGYVLAGHLVEDVTGMDWAEAVASILLRPLGITPAFVVGDPGPRPSVPGHVVTGDRVLPVGSQVMPEVEAPNGALALSSADLVAFADLFLADSLAGGGVLDREAAAPMCRDQLDGITVGPYGMADGWGLGWARYRGPDGDWYGHDGTGDGTSCHLRFEPESGTAVALTTNASTGAALWRDLADELAAEEGLSLGRSEEPDQTPVPGPPEAAGHYVNGHAAFVVTAQDGGGLALALDGDQVVPLTCLPDLRFRVAMGATSLGGRFLRDPDTGGIDLIQVTGRLARRRGGATG</sequence>
<proteinExistence type="predicted"/>
<reference evidence="3 4" key="1">
    <citation type="submission" date="2022-06" db="EMBL/GenBank/DDBJ databases">
        <title>Genomic Encyclopedia of Archaeal and Bacterial Type Strains, Phase II (KMG-II): from individual species to whole genera.</title>
        <authorList>
            <person name="Goeker M."/>
        </authorList>
    </citation>
    <scope>NUCLEOTIDE SEQUENCE [LARGE SCALE GENOMIC DNA]</scope>
    <source>
        <strain evidence="3 4">DSM 40477</strain>
    </source>
</reference>
<dbReference type="RefSeq" id="WP_253667432.1">
    <property type="nucleotide sequence ID" value="NZ_JAMTCP010000001.1"/>
</dbReference>
<dbReference type="PANTHER" id="PTHR43283">
    <property type="entry name" value="BETA-LACTAMASE-RELATED"/>
    <property type="match status" value="1"/>
</dbReference>
<evidence type="ECO:0000313" key="4">
    <source>
        <dbReference type="Proteomes" id="UP001205311"/>
    </source>
</evidence>
<evidence type="ECO:0000256" key="1">
    <source>
        <dbReference type="SAM" id="MobiDB-lite"/>
    </source>
</evidence>
<name>A0ABT1HLN9_STRSD</name>
<dbReference type="InterPro" id="IPR050789">
    <property type="entry name" value="Diverse_Enzym_Activities"/>
</dbReference>
<feature type="region of interest" description="Disordered" evidence="1">
    <location>
        <begin position="334"/>
        <end position="353"/>
    </location>
</feature>